<name>A0ACB8QA80_9AGAM</name>
<organism evidence="1 2">
    <name type="scientific">Vararia minispora EC-137</name>
    <dbReference type="NCBI Taxonomy" id="1314806"/>
    <lineage>
        <taxon>Eukaryota</taxon>
        <taxon>Fungi</taxon>
        <taxon>Dikarya</taxon>
        <taxon>Basidiomycota</taxon>
        <taxon>Agaricomycotina</taxon>
        <taxon>Agaricomycetes</taxon>
        <taxon>Russulales</taxon>
        <taxon>Lachnocladiaceae</taxon>
        <taxon>Vararia</taxon>
    </lineage>
</organism>
<proteinExistence type="predicted"/>
<reference evidence="1" key="2">
    <citation type="journal article" date="2022" name="New Phytol.">
        <title>Evolutionary transition to the ectomycorrhizal habit in the genomes of a hyperdiverse lineage of mushroom-forming fungi.</title>
        <authorList>
            <person name="Looney B."/>
            <person name="Miyauchi S."/>
            <person name="Morin E."/>
            <person name="Drula E."/>
            <person name="Courty P.E."/>
            <person name="Kohler A."/>
            <person name="Kuo A."/>
            <person name="LaButti K."/>
            <person name="Pangilinan J."/>
            <person name="Lipzen A."/>
            <person name="Riley R."/>
            <person name="Andreopoulos W."/>
            <person name="He G."/>
            <person name="Johnson J."/>
            <person name="Nolan M."/>
            <person name="Tritt A."/>
            <person name="Barry K.W."/>
            <person name="Grigoriev I.V."/>
            <person name="Nagy L.G."/>
            <person name="Hibbett D."/>
            <person name="Henrissat B."/>
            <person name="Matheny P.B."/>
            <person name="Labbe J."/>
            <person name="Martin F.M."/>
        </authorList>
    </citation>
    <scope>NUCLEOTIDE SEQUENCE</scope>
    <source>
        <strain evidence="1">EC-137</strain>
    </source>
</reference>
<gene>
    <name evidence="1" type="ORF">K488DRAFT_73604</name>
</gene>
<evidence type="ECO:0000313" key="1">
    <source>
        <dbReference type="EMBL" id="KAI0028649.1"/>
    </source>
</evidence>
<reference evidence="1" key="1">
    <citation type="submission" date="2021-02" db="EMBL/GenBank/DDBJ databases">
        <authorList>
            <consortium name="DOE Joint Genome Institute"/>
            <person name="Ahrendt S."/>
            <person name="Looney B.P."/>
            <person name="Miyauchi S."/>
            <person name="Morin E."/>
            <person name="Drula E."/>
            <person name="Courty P.E."/>
            <person name="Chicoki N."/>
            <person name="Fauchery L."/>
            <person name="Kohler A."/>
            <person name="Kuo A."/>
            <person name="Labutti K."/>
            <person name="Pangilinan J."/>
            <person name="Lipzen A."/>
            <person name="Riley R."/>
            <person name="Andreopoulos W."/>
            <person name="He G."/>
            <person name="Johnson J."/>
            <person name="Barry K.W."/>
            <person name="Grigoriev I.V."/>
            <person name="Nagy L."/>
            <person name="Hibbett D."/>
            <person name="Henrissat B."/>
            <person name="Matheny P.B."/>
            <person name="Labbe J."/>
            <person name="Martin F."/>
        </authorList>
    </citation>
    <scope>NUCLEOTIDE SEQUENCE</scope>
    <source>
        <strain evidence="1">EC-137</strain>
    </source>
</reference>
<dbReference type="EMBL" id="MU273733">
    <property type="protein sequence ID" value="KAI0028649.1"/>
    <property type="molecule type" value="Genomic_DNA"/>
</dbReference>
<keyword evidence="2" id="KW-1185">Reference proteome</keyword>
<sequence>MSSLSIIARSASRSAPRASRALHASPRASIAAGNSRDRLPAGVDPDNYVPPFYVERKRHRDAIADRKDMEGGLMYELSAGVLSDEVAATTRRLHNKIPTEHRLPEGDIIHPSGFVVPTPGVASEPYADIRERDIQQQTNAVAARVNEDRALRDLTFGVRPRDEKVPYECVHADGTVAHPSGFVPPTPAHHFPSAPDVAPEGEVILRETSGPAARTPWKQG</sequence>
<comment type="caution">
    <text evidence="1">The sequence shown here is derived from an EMBL/GenBank/DDBJ whole genome shotgun (WGS) entry which is preliminary data.</text>
</comment>
<evidence type="ECO:0000313" key="2">
    <source>
        <dbReference type="Proteomes" id="UP000814128"/>
    </source>
</evidence>
<accession>A0ACB8QA80</accession>
<dbReference type="Proteomes" id="UP000814128">
    <property type="component" value="Unassembled WGS sequence"/>
</dbReference>
<protein>
    <submittedName>
        <fullName evidence="1">Uncharacterized protein</fullName>
    </submittedName>
</protein>